<organism evidence="1 2">
    <name type="scientific">Salinisphaera dokdonensis CL-ES53</name>
    <dbReference type="NCBI Taxonomy" id="1304272"/>
    <lineage>
        <taxon>Bacteria</taxon>
        <taxon>Pseudomonadati</taxon>
        <taxon>Pseudomonadota</taxon>
        <taxon>Gammaproteobacteria</taxon>
        <taxon>Salinisphaerales</taxon>
        <taxon>Salinisphaeraceae</taxon>
        <taxon>Salinisphaera</taxon>
    </lineage>
</organism>
<dbReference type="PANTHER" id="PTHR12526">
    <property type="entry name" value="GLYCOSYLTRANSFERASE"/>
    <property type="match status" value="1"/>
</dbReference>
<dbReference type="SUPFAM" id="SSF53756">
    <property type="entry name" value="UDP-Glycosyltransferase/glycogen phosphorylase"/>
    <property type="match status" value="1"/>
</dbReference>
<accession>A0ABV2B1J9</accession>
<dbReference type="EMBL" id="APND01000003">
    <property type="protein sequence ID" value="MES1929780.1"/>
    <property type="molecule type" value="Genomic_DNA"/>
</dbReference>
<dbReference type="Gene3D" id="3.40.50.2000">
    <property type="entry name" value="Glycogen Phosphorylase B"/>
    <property type="match status" value="2"/>
</dbReference>
<dbReference type="CDD" id="cd03801">
    <property type="entry name" value="GT4_PimA-like"/>
    <property type="match status" value="1"/>
</dbReference>
<protein>
    <submittedName>
        <fullName evidence="1">Colanic acid biosynthesis glycosyltransferase WcaL</fullName>
    </submittedName>
</protein>
<proteinExistence type="predicted"/>
<evidence type="ECO:0000313" key="2">
    <source>
        <dbReference type="Proteomes" id="UP001460888"/>
    </source>
</evidence>
<evidence type="ECO:0000313" key="1">
    <source>
        <dbReference type="EMBL" id="MES1929780.1"/>
    </source>
</evidence>
<comment type="caution">
    <text evidence="1">The sequence shown here is derived from an EMBL/GenBank/DDBJ whole genome shotgun (WGS) entry which is preliminary data.</text>
</comment>
<gene>
    <name evidence="1" type="ORF">SADO_10999</name>
</gene>
<dbReference type="Pfam" id="PF13692">
    <property type="entry name" value="Glyco_trans_1_4"/>
    <property type="match status" value="1"/>
</dbReference>
<keyword evidence="2" id="KW-1185">Reference proteome</keyword>
<reference evidence="1 2" key="1">
    <citation type="submission" date="2013-03" db="EMBL/GenBank/DDBJ databases">
        <title>Salinisphaera dokdonensis CL-ES53 Genome Sequencing.</title>
        <authorList>
            <person name="Li C."/>
            <person name="Lai Q."/>
            <person name="Shao Z."/>
        </authorList>
    </citation>
    <scope>NUCLEOTIDE SEQUENCE [LARGE SCALE GENOMIC DNA]</scope>
    <source>
        <strain evidence="1 2">CL-ES53</strain>
    </source>
</reference>
<name>A0ABV2B1J9_9GAMM</name>
<sequence>MTVPIHRIRLGVDAALFNPPAKKAYWNETIELLLVGRLEWIKGQHTAIEALAVARADDPHREYYLTLVGDGPIRTRLHSLVKRLGLDDVVTFTGAMHSAQVAEQMRASDILLVPSQPSPQGAREAFGRVAIEGMAAGLPVIGTPVGGLPSAIGKAGILTQGTDPVSVAKAIRAGLARSPDHWREVAQSRARQFSIEKMWNEYSALTHSAAALQTKAEIRSADCH</sequence>
<dbReference type="Proteomes" id="UP001460888">
    <property type="component" value="Unassembled WGS sequence"/>
</dbReference>